<proteinExistence type="predicted"/>
<dbReference type="RefSeq" id="WP_004871410.1">
    <property type="nucleotide sequence ID" value="NZ_CP005986.1"/>
</dbReference>
<protein>
    <submittedName>
        <fullName evidence="1">Uncharacterized protein</fullName>
    </submittedName>
</protein>
<evidence type="ECO:0000313" key="1">
    <source>
        <dbReference type="EMBL" id="AIA54851.1"/>
    </source>
</evidence>
<organism evidence="1 2">
    <name type="scientific">Acidithiobacillus caldus (strain ATCC 51756 / DSM 8584 / KU)</name>
    <dbReference type="NCBI Taxonomy" id="637389"/>
    <lineage>
        <taxon>Bacteria</taxon>
        <taxon>Pseudomonadati</taxon>
        <taxon>Pseudomonadota</taxon>
        <taxon>Acidithiobacillia</taxon>
        <taxon>Acidithiobacillales</taxon>
        <taxon>Acidithiobacillaceae</taxon>
        <taxon>Acidithiobacillus</taxon>
    </lineage>
</organism>
<dbReference type="Proteomes" id="UP000005522">
    <property type="component" value="Chromosome"/>
</dbReference>
<dbReference type="EMBL" id="CP005986">
    <property type="protein sequence ID" value="AIA54851.1"/>
    <property type="molecule type" value="Genomic_DNA"/>
</dbReference>
<dbReference type="GeneID" id="92931002"/>
<dbReference type="HOGENOM" id="CLU_2766427_0_0_6"/>
<dbReference type="AlphaFoldDB" id="A0A059ZXY3"/>
<dbReference type="KEGG" id="acz:Acaty_c0977"/>
<reference evidence="1 2" key="1">
    <citation type="journal article" date="2009" name="J. Bacteriol.">
        <title>Draft genome sequence of the extremely acidophilic bacterium Acidithiobacillus caldus ATCC 51756 reveals metabolic versatility in the genus Acidithiobacillus.</title>
        <authorList>
            <person name="Valdes J."/>
            <person name="Quatrini R."/>
            <person name="Hallberg K."/>
            <person name="Dopson M."/>
            <person name="Valenzuela P.D."/>
            <person name="Holmes D.S."/>
        </authorList>
    </citation>
    <scope>NUCLEOTIDE SEQUENCE [LARGE SCALE GENOMIC DNA]</scope>
    <source>
        <strain evidence="2">ATCC 51756 / DSM 8584 / KU</strain>
    </source>
</reference>
<evidence type="ECO:0000313" key="2">
    <source>
        <dbReference type="Proteomes" id="UP000005522"/>
    </source>
</evidence>
<sequence>MKILEEKKSSVVLELSVEEAEAIAADLRENAALVGAGGAELLKLLPQAQQAHSVTMRYEWIGPEDVRGH</sequence>
<gene>
    <name evidence="1" type="ORF">Acaty_c0977</name>
</gene>
<name>A0A059ZXY3_ACICK</name>
<accession>A0A059ZXY3</accession>